<sequence length="112" mass="12721">MQGDMLVRGFGLRCADFKLWHSFLHRRTQPSSKNAILKDEKNQIITPPSSEFIPEKEESSSETDIIPLMVVNLPVVIQSGGKYPYIEAILDGKYDTVPDIIPICFYGDFQLM</sequence>
<organism evidence="1 2">
    <name type="scientific">Streblomastix strix</name>
    <dbReference type="NCBI Taxonomy" id="222440"/>
    <lineage>
        <taxon>Eukaryota</taxon>
        <taxon>Metamonada</taxon>
        <taxon>Preaxostyla</taxon>
        <taxon>Oxymonadida</taxon>
        <taxon>Streblomastigidae</taxon>
        <taxon>Streblomastix</taxon>
    </lineage>
</organism>
<dbReference type="AlphaFoldDB" id="A0A5J4UW03"/>
<accession>A0A5J4UW03</accession>
<dbReference type="Proteomes" id="UP000324800">
    <property type="component" value="Unassembled WGS sequence"/>
</dbReference>
<dbReference type="EMBL" id="SNRW01011832">
    <property type="protein sequence ID" value="KAA6374629.1"/>
    <property type="molecule type" value="Genomic_DNA"/>
</dbReference>
<proteinExistence type="predicted"/>
<reference evidence="1 2" key="1">
    <citation type="submission" date="2019-03" db="EMBL/GenBank/DDBJ databases">
        <title>Single cell metagenomics reveals metabolic interactions within the superorganism composed of flagellate Streblomastix strix and complex community of Bacteroidetes bacteria on its surface.</title>
        <authorList>
            <person name="Treitli S.C."/>
            <person name="Kolisko M."/>
            <person name="Husnik F."/>
            <person name="Keeling P."/>
            <person name="Hampl V."/>
        </authorList>
    </citation>
    <scope>NUCLEOTIDE SEQUENCE [LARGE SCALE GENOMIC DNA]</scope>
    <source>
        <strain evidence="1">ST1C</strain>
    </source>
</reference>
<evidence type="ECO:0000313" key="2">
    <source>
        <dbReference type="Proteomes" id="UP000324800"/>
    </source>
</evidence>
<evidence type="ECO:0000313" key="1">
    <source>
        <dbReference type="EMBL" id="KAA6374629.1"/>
    </source>
</evidence>
<protein>
    <submittedName>
        <fullName evidence="1">Uncharacterized protein</fullName>
    </submittedName>
</protein>
<gene>
    <name evidence="1" type="ORF">EZS28_029845</name>
</gene>
<name>A0A5J4UW03_9EUKA</name>
<comment type="caution">
    <text evidence="1">The sequence shown here is derived from an EMBL/GenBank/DDBJ whole genome shotgun (WGS) entry which is preliminary data.</text>
</comment>